<dbReference type="OMA" id="SQRCTKX"/>
<feature type="domain" description="EGF-like" evidence="13">
    <location>
        <begin position="756"/>
        <end position="798"/>
    </location>
</feature>
<dbReference type="InterPro" id="IPR000152">
    <property type="entry name" value="EGF-type_Asp/Asn_hydroxyl_site"/>
</dbReference>
<dbReference type="CDD" id="cd00054">
    <property type="entry name" value="EGF_CA"/>
    <property type="match status" value="8"/>
</dbReference>
<keyword evidence="7" id="KW-0325">Glycoprotein</keyword>
<dbReference type="PROSITE" id="PS01187">
    <property type="entry name" value="EGF_CA"/>
    <property type="match status" value="6"/>
</dbReference>
<keyword evidence="2" id="KW-0964">Secreted</keyword>
<dbReference type="SUPFAM" id="SSF57184">
    <property type="entry name" value="Growth factor receptor domain"/>
    <property type="match status" value="3"/>
</dbReference>
<feature type="domain" description="TB" evidence="14">
    <location>
        <begin position="858"/>
        <end position="905"/>
    </location>
</feature>
<reference evidence="15" key="2">
    <citation type="submission" date="2025-09" db="UniProtKB">
        <authorList>
            <consortium name="Ensembl"/>
        </authorList>
    </citation>
    <scope>IDENTIFICATION</scope>
</reference>
<dbReference type="Ensembl" id="ENSGMOT00000029418.1">
    <property type="protein sequence ID" value="ENSGMOP00000063689.1"/>
    <property type="gene ID" value="ENSGMOG00000008462.2"/>
</dbReference>
<dbReference type="Pfam" id="PF07645">
    <property type="entry name" value="EGF_CA"/>
    <property type="match status" value="12"/>
</dbReference>
<proteinExistence type="inferred from homology"/>
<evidence type="ECO:0000256" key="8">
    <source>
        <dbReference type="ARBA" id="ARBA00023183"/>
    </source>
</evidence>
<dbReference type="AlphaFoldDB" id="A0A8C5CPE9"/>
<accession>A0A8C5CPE9</accession>
<feature type="domain" description="TB" evidence="14">
    <location>
        <begin position="352"/>
        <end position="397"/>
    </location>
</feature>
<feature type="disulfide bond" evidence="10">
    <location>
        <begin position="88"/>
        <end position="98"/>
    </location>
</feature>
<dbReference type="SUPFAM" id="SSF57196">
    <property type="entry name" value="EGF/Laminin"/>
    <property type="match status" value="6"/>
</dbReference>
<dbReference type="InterPro" id="IPR001881">
    <property type="entry name" value="EGF-like_Ca-bd_dom"/>
</dbReference>
<dbReference type="InterPro" id="IPR000742">
    <property type="entry name" value="EGF"/>
</dbReference>
<feature type="domain" description="EGF-like" evidence="13">
    <location>
        <begin position="84"/>
        <end position="116"/>
    </location>
</feature>
<dbReference type="PANTHER" id="PTHR24034:SF209">
    <property type="entry name" value="EGF-LIKE DOMAIN-CONTAINING PROTEIN"/>
    <property type="match status" value="1"/>
</dbReference>
<keyword evidence="3 10" id="KW-0245">EGF-like domain</keyword>
<keyword evidence="8" id="KW-0340">Growth factor binding</keyword>
<feature type="domain" description="TB" evidence="14">
    <location>
        <begin position="237"/>
        <end position="278"/>
    </location>
</feature>
<feature type="domain" description="EGF-like" evidence="13">
    <location>
        <begin position="671"/>
        <end position="709"/>
    </location>
</feature>
<keyword evidence="2" id="KW-0272">Extracellular matrix</keyword>
<feature type="domain" description="EGF-like" evidence="13">
    <location>
        <begin position="630"/>
        <end position="670"/>
    </location>
</feature>
<reference evidence="15" key="1">
    <citation type="submission" date="2025-08" db="UniProtKB">
        <authorList>
            <consortium name="Ensembl"/>
        </authorList>
    </citation>
    <scope>IDENTIFICATION</scope>
</reference>
<evidence type="ECO:0000256" key="12">
    <source>
        <dbReference type="SAM" id="SignalP"/>
    </source>
</evidence>
<dbReference type="PANTHER" id="PTHR24034">
    <property type="entry name" value="EGF-LIKE DOMAIN-CONTAINING PROTEIN"/>
    <property type="match status" value="1"/>
</dbReference>
<name>A0A8C5CPE9_GADMO</name>
<dbReference type="GO" id="GO:0005509">
    <property type="term" value="F:calcium ion binding"/>
    <property type="evidence" value="ECO:0007669"/>
    <property type="project" value="InterPro"/>
</dbReference>
<dbReference type="SMART" id="SM00181">
    <property type="entry name" value="EGF"/>
    <property type="match status" value="14"/>
</dbReference>
<evidence type="ECO:0000256" key="3">
    <source>
        <dbReference type="ARBA" id="ARBA00022536"/>
    </source>
</evidence>
<evidence type="ECO:0000256" key="2">
    <source>
        <dbReference type="ARBA" id="ARBA00022530"/>
    </source>
</evidence>
<comment type="similarity">
    <text evidence="9">Belongs to the LTBP family.</text>
</comment>
<dbReference type="InterPro" id="IPR017878">
    <property type="entry name" value="TB_dom"/>
</dbReference>
<evidence type="ECO:0000256" key="11">
    <source>
        <dbReference type="SAM" id="MobiDB-lite"/>
    </source>
</evidence>
<feature type="domain" description="TB" evidence="14">
    <location>
        <begin position="1009"/>
        <end position="1068"/>
    </location>
</feature>
<feature type="signal peptide" evidence="12">
    <location>
        <begin position="1"/>
        <end position="20"/>
    </location>
</feature>
<dbReference type="InterPro" id="IPR018097">
    <property type="entry name" value="EGF_Ca-bd_CS"/>
</dbReference>
<keyword evidence="16" id="KW-1185">Reference proteome</keyword>
<feature type="region of interest" description="Disordered" evidence="11">
    <location>
        <begin position="181"/>
        <end position="210"/>
    </location>
</feature>
<comment type="subcellular location">
    <subcellularLocation>
        <location evidence="1">Secreted</location>
        <location evidence="1">Extracellular space</location>
        <location evidence="1">Extracellular matrix</location>
    </subcellularLocation>
</comment>
<dbReference type="Gene3D" id="3.90.290.10">
    <property type="entry name" value="TGF-beta binding (TB) domain"/>
    <property type="match status" value="4"/>
</dbReference>
<dbReference type="Pfam" id="PF00008">
    <property type="entry name" value="EGF"/>
    <property type="match status" value="1"/>
</dbReference>
<dbReference type="SMART" id="SM00179">
    <property type="entry name" value="EGF_CA"/>
    <property type="match status" value="13"/>
</dbReference>
<feature type="chain" id="PRO_5045309845" evidence="12">
    <location>
        <begin position="21"/>
        <end position="1217"/>
    </location>
</feature>
<dbReference type="InterPro" id="IPR036773">
    <property type="entry name" value="TB_dom_sf"/>
</dbReference>
<evidence type="ECO:0000313" key="15">
    <source>
        <dbReference type="Ensembl" id="ENSGMOP00000063689.1"/>
    </source>
</evidence>
<gene>
    <name evidence="15" type="primary">LTBP1</name>
</gene>
<keyword evidence="5" id="KW-0677">Repeat</keyword>
<evidence type="ECO:0000256" key="6">
    <source>
        <dbReference type="ARBA" id="ARBA00023157"/>
    </source>
</evidence>
<keyword evidence="6 10" id="KW-1015">Disulfide bond</keyword>
<feature type="compositionally biased region" description="Polar residues" evidence="11">
    <location>
        <begin position="181"/>
        <end position="196"/>
    </location>
</feature>
<dbReference type="GO" id="GO:0019838">
    <property type="term" value="F:growth factor binding"/>
    <property type="evidence" value="ECO:0007669"/>
    <property type="project" value="UniProtKB-KW"/>
</dbReference>
<evidence type="ECO:0000256" key="4">
    <source>
        <dbReference type="ARBA" id="ARBA00022729"/>
    </source>
</evidence>
<feature type="domain" description="EGF-like" evidence="13">
    <location>
        <begin position="575"/>
        <end position="614"/>
    </location>
</feature>
<keyword evidence="4 12" id="KW-0732">Signal</keyword>
<dbReference type="InterPro" id="IPR009030">
    <property type="entry name" value="Growth_fac_rcpt_cys_sf"/>
</dbReference>
<feature type="disulfide bond" evidence="10">
    <location>
        <begin position="106"/>
        <end position="115"/>
    </location>
</feature>
<dbReference type="InterPro" id="IPR049883">
    <property type="entry name" value="NOTCH1_EGF-like"/>
</dbReference>
<evidence type="ECO:0000256" key="5">
    <source>
        <dbReference type="ARBA" id="ARBA00022737"/>
    </source>
</evidence>
<feature type="domain" description="EGF-like" evidence="13">
    <location>
        <begin position="533"/>
        <end position="574"/>
    </location>
</feature>
<comment type="caution">
    <text evidence="10">Lacks conserved residue(s) required for the propagation of feature annotation.</text>
</comment>
<organism evidence="15 16">
    <name type="scientific">Gadus morhua</name>
    <name type="common">Atlantic cod</name>
    <dbReference type="NCBI Taxonomy" id="8049"/>
    <lineage>
        <taxon>Eukaryota</taxon>
        <taxon>Metazoa</taxon>
        <taxon>Chordata</taxon>
        <taxon>Craniata</taxon>
        <taxon>Vertebrata</taxon>
        <taxon>Euteleostomi</taxon>
        <taxon>Actinopterygii</taxon>
        <taxon>Neopterygii</taxon>
        <taxon>Teleostei</taxon>
        <taxon>Neoteleostei</taxon>
        <taxon>Acanthomorphata</taxon>
        <taxon>Zeiogadaria</taxon>
        <taxon>Gadariae</taxon>
        <taxon>Gadiformes</taxon>
        <taxon>Gadoidei</taxon>
        <taxon>Gadidae</taxon>
        <taxon>Gadus</taxon>
    </lineage>
</organism>
<feature type="domain" description="EGF-like" evidence="13">
    <location>
        <begin position="713"/>
        <end position="755"/>
    </location>
</feature>
<dbReference type="Proteomes" id="UP000694546">
    <property type="component" value="Chromosome 15"/>
</dbReference>
<dbReference type="SUPFAM" id="SSF57581">
    <property type="entry name" value="TB module/8-cys domain"/>
    <property type="match status" value="4"/>
</dbReference>
<dbReference type="Gene3D" id="2.10.25.10">
    <property type="entry name" value="Laminin"/>
    <property type="match status" value="14"/>
</dbReference>
<dbReference type="PROSITE" id="PS00010">
    <property type="entry name" value="ASX_HYDROXYL"/>
    <property type="match status" value="9"/>
</dbReference>
<dbReference type="PROSITE" id="PS50026">
    <property type="entry name" value="EGF_3"/>
    <property type="match status" value="9"/>
</dbReference>
<protein>
    <submittedName>
        <fullName evidence="15">Latent transforming growth factor beta binding protein 1</fullName>
    </submittedName>
</protein>
<evidence type="ECO:0000259" key="13">
    <source>
        <dbReference type="PROSITE" id="PS50026"/>
    </source>
</evidence>
<dbReference type="PROSITE" id="PS00022">
    <property type="entry name" value="EGF_1"/>
    <property type="match status" value="1"/>
</dbReference>
<evidence type="ECO:0000256" key="1">
    <source>
        <dbReference type="ARBA" id="ARBA00004498"/>
    </source>
</evidence>
<dbReference type="Pfam" id="PF00683">
    <property type="entry name" value="TB"/>
    <property type="match status" value="4"/>
</dbReference>
<feature type="domain" description="EGF-like" evidence="13">
    <location>
        <begin position="302"/>
        <end position="342"/>
    </location>
</feature>
<dbReference type="PROSITE" id="PS01186">
    <property type="entry name" value="EGF_2"/>
    <property type="match status" value="7"/>
</dbReference>
<dbReference type="PROSITE" id="PS51364">
    <property type="entry name" value="TB"/>
    <property type="match status" value="4"/>
</dbReference>
<feature type="domain" description="EGF-like" evidence="13">
    <location>
        <begin position="1144"/>
        <end position="1188"/>
    </location>
</feature>
<evidence type="ECO:0000256" key="10">
    <source>
        <dbReference type="PROSITE-ProRule" id="PRU00076"/>
    </source>
</evidence>
<dbReference type="GeneTree" id="ENSGT00940000155823"/>
<evidence type="ECO:0000256" key="7">
    <source>
        <dbReference type="ARBA" id="ARBA00023180"/>
    </source>
</evidence>
<sequence>MDQRVVNLYLLLCLLPHLSALVYPSTRPAVSNHTGRIKVVFTPTICKVTCMGGRCHNNCEMGNTTTIISENGHATDTLTAPNFRVVVCHLPCINGGKCSARNKCQCPPNFTGKFCQVAVQGGQHQQSGGYGQTHVHATHTLPLTYSNGQNSVKFGQGIVNIHVKHPPEASVQIHQVSQLDTLDQASPQAGSSSSFTYHHVESSQKVRHHGHSVAYPSRHGYQVPQGYQPVTSKSQLGRCFQETQASQCGKALPGLSKQDECCGSVGTSWGFNKCQQCPNKPSIPPMDCPAGYKRINISHCQDVNECQLQGVCPNGECLNTVGSYRCRCKAGFIPDPSLATCIPYTAVQEEKGACYRLVTTGKQCLHPVSAQLSKQLCCCSVGKAWGPRCDPCPLPGTGKVPHLHLILCVIICSANLSRVSSILVPSTPTEVYERSSPPAPVELLPSNAGQDIAPTQSAEVNECVVSPRICGKGICYNLVEGYTCHCDEGHRLDTTRTTCVGKLVAPKPHSFTSCDIIGDCGLFVSVFVNVLPDIDECVENPSLCSRGRCRNTPGSFLCVCQSGFTTDEEGTACIDINECLDHRTCSNGVCTNSEGSFSCSCFEGFQSVQGKSCQGWSSSHPVTVQTSSADVDECQDERVCTRGHCRNTQGSFICSCDAGFTTSPTGDNCDDVDECVEQEGVCEGVGRCVNDVGSYHCSCPLGYQQMNSTSCLDVNECVDEPDLCAPNGVCANTEGSYQCVCDIGFELNPNTDTCDDVDECAALESPCGPHGFCENMEGRYRCACDQGYQEVQDGRHCEDVNECELLSAVCGEALCENVEGTFLCTCPDGHDYNTMNATKPNSISCMSVRVTEPAVERKECYYRLNDENLCESVLTSHVTLEECCCTLGAGWGDNCEVHPCPVNGTGEESSSYSYRDADECALFGPEVCKGGFCLDTVGSYECYCQTGQDYDLAKLECRDINECEDDSVCVDGECLNTDGTYMCFCTHPMVLDPQGNHCVFPPDQIDYQGICWQEVTSSMTCTRPLSSTGPSPTRRTTYTECCCLYGDAWGMDCALCPPKNTEDYASMCNLPLSGGRRPYGRDALVSGPVHSYEPRPGEEEGLRAEECGILNGCENGRCVRVQEGYTCDCFDGYTLDMSRMACIDVNECSELNRRMSLCKNAKCINTPGSYRCVCLPGFSPSERPNYCVARGSKDPAVAMATVTSTATPTAALSRDQQ</sequence>
<evidence type="ECO:0000256" key="9">
    <source>
        <dbReference type="ARBA" id="ARBA00038081"/>
    </source>
</evidence>
<evidence type="ECO:0000313" key="16">
    <source>
        <dbReference type="Proteomes" id="UP000694546"/>
    </source>
</evidence>
<dbReference type="InterPro" id="IPR050751">
    <property type="entry name" value="ECM_structural_protein"/>
</dbReference>
<evidence type="ECO:0000259" key="14">
    <source>
        <dbReference type="PROSITE" id="PS51364"/>
    </source>
</evidence>